<dbReference type="EMBL" id="MLGG01000005">
    <property type="protein sequence ID" value="KAK1465109.1"/>
    <property type="molecule type" value="Genomic_DNA"/>
</dbReference>
<evidence type="ECO:0000256" key="5">
    <source>
        <dbReference type="ARBA" id="ARBA00023002"/>
    </source>
</evidence>
<dbReference type="PROSITE" id="PS52019">
    <property type="entry name" value="PKS_MFAS_DH"/>
    <property type="match status" value="1"/>
</dbReference>
<organism evidence="13 14">
    <name type="scientific">Colletotrichum melonis</name>
    <dbReference type="NCBI Taxonomy" id="1209925"/>
    <lineage>
        <taxon>Eukaryota</taxon>
        <taxon>Fungi</taxon>
        <taxon>Dikarya</taxon>
        <taxon>Ascomycota</taxon>
        <taxon>Pezizomycotina</taxon>
        <taxon>Sordariomycetes</taxon>
        <taxon>Hypocreomycetidae</taxon>
        <taxon>Glomerellales</taxon>
        <taxon>Glomerellaceae</taxon>
        <taxon>Colletotrichum</taxon>
        <taxon>Colletotrichum acutatum species complex</taxon>
    </lineage>
</organism>
<dbReference type="InterPro" id="IPR014043">
    <property type="entry name" value="Acyl_transferase_dom"/>
</dbReference>
<dbReference type="InterPro" id="IPR042104">
    <property type="entry name" value="PKS_dehydratase_sf"/>
</dbReference>
<dbReference type="Pfam" id="PF00550">
    <property type="entry name" value="PP-binding"/>
    <property type="match status" value="1"/>
</dbReference>
<dbReference type="SMART" id="SM00826">
    <property type="entry name" value="PKS_DH"/>
    <property type="match status" value="1"/>
</dbReference>
<dbReference type="Pfam" id="PF00698">
    <property type="entry name" value="Acyl_transf_1"/>
    <property type="match status" value="1"/>
</dbReference>
<keyword evidence="2" id="KW-0597">Phosphoprotein</keyword>
<dbReference type="InterPro" id="IPR049551">
    <property type="entry name" value="PKS_DH_C"/>
</dbReference>
<dbReference type="SMART" id="SM00827">
    <property type="entry name" value="PKS_AT"/>
    <property type="match status" value="1"/>
</dbReference>
<dbReference type="InterPro" id="IPR013968">
    <property type="entry name" value="PKS_KR"/>
</dbReference>
<dbReference type="Pfam" id="PF23114">
    <property type="entry name" value="NAD-bd_HRPKS_sdrA"/>
    <property type="match status" value="1"/>
</dbReference>
<dbReference type="SMART" id="SM00829">
    <property type="entry name" value="PKS_ER"/>
    <property type="match status" value="1"/>
</dbReference>
<dbReference type="SUPFAM" id="SSF55048">
    <property type="entry name" value="Probable ACP-binding domain of malonyl-CoA ACP transacylase"/>
    <property type="match status" value="1"/>
</dbReference>
<feature type="compositionally biased region" description="Low complexity" evidence="9">
    <location>
        <begin position="1317"/>
        <end position="1328"/>
    </location>
</feature>
<dbReference type="CDD" id="cd05195">
    <property type="entry name" value="enoyl_red"/>
    <property type="match status" value="1"/>
</dbReference>
<protein>
    <submittedName>
        <fullName evidence="13">PKSN polyketide synthase for alternapyrone biosynthesis protein</fullName>
    </submittedName>
</protein>
<feature type="active site" description="Proton acceptor; for dehydratase activity" evidence="8">
    <location>
        <position position="1037"/>
    </location>
</feature>
<feature type="region of interest" description="C-terminal hotdog fold" evidence="8">
    <location>
        <begin position="1160"/>
        <end position="1315"/>
    </location>
</feature>
<feature type="compositionally biased region" description="Low complexity" evidence="9">
    <location>
        <begin position="480"/>
        <end position="500"/>
    </location>
</feature>
<dbReference type="Pfam" id="PF00107">
    <property type="entry name" value="ADH_zinc_N"/>
    <property type="match status" value="1"/>
</dbReference>
<dbReference type="GO" id="GO:0031177">
    <property type="term" value="F:phosphopantetheine binding"/>
    <property type="evidence" value="ECO:0007669"/>
    <property type="project" value="InterPro"/>
</dbReference>
<gene>
    <name evidence="13" type="ORF">CMEL01_12464</name>
</gene>
<dbReference type="InterPro" id="IPR001227">
    <property type="entry name" value="Ac_transferase_dom_sf"/>
</dbReference>
<dbReference type="Pfam" id="PF16197">
    <property type="entry name" value="KAsynt_C_assoc"/>
    <property type="match status" value="1"/>
</dbReference>
<feature type="region of interest" description="Disordered" evidence="9">
    <location>
        <begin position="480"/>
        <end position="503"/>
    </location>
</feature>
<dbReference type="InterPro" id="IPR020806">
    <property type="entry name" value="PKS_PP-bd"/>
</dbReference>
<keyword evidence="7" id="KW-0012">Acyltransferase</keyword>
<dbReference type="InterPro" id="IPR032821">
    <property type="entry name" value="PKS_assoc"/>
</dbReference>
<dbReference type="SMART" id="SM00822">
    <property type="entry name" value="PKS_KR"/>
    <property type="match status" value="1"/>
</dbReference>
<keyword evidence="5" id="KW-0560">Oxidoreductase</keyword>
<dbReference type="Gene3D" id="1.10.1200.10">
    <property type="entry name" value="ACP-like"/>
    <property type="match status" value="1"/>
</dbReference>
<dbReference type="PANTHER" id="PTHR43775:SF29">
    <property type="entry name" value="ASPERFURANONE POLYKETIDE SYNTHASE AFOG-RELATED"/>
    <property type="match status" value="1"/>
</dbReference>
<keyword evidence="4" id="KW-0521">NADP</keyword>
<dbReference type="InterPro" id="IPR036291">
    <property type="entry name" value="NAD(P)-bd_dom_sf"/>
</dbReference>
<evidence type="ECO:0000313" key="14">
    <source>
        <dbReference type="Proteomes" id="UP001239795"/>
    </source>
</evidence>
<evidence type="ECO:0000259" key="11">
    <source>
        <dbReference type="PROSITE" id="PS52004"/>
    </source>
</evidence>
<dbReference type="Pfam" id="PF02801">
    <property type="entry name" value="Ketoacyl-synt_C"/>
    <property type="match status" value="1"/>
</dbReference>
<dbReference type="PROSITE" id="PS00012">
    <property type="entry name" value="PHOSPHOPANTETHEINE"/>
    <property type="match status" value="1"/>
</dbReference>
<feature type="region of interest" description="N-terminal hotdog fold" evidence="8">
    <location>
        <begin position="1005"/>
        <end position="1138"/>
    </location>
</feature>
<dbReference type="GO" id="GO:0030639">
    <property type="term" value="P:polyketide biosynthetic process"/>
    <property type="evidence" value="ECO:0007669"/>
    <property type="project" value="UniProtKB-ARBA"/>
</dbReference>
<dbReference type="InterPro" id="IPR049900">
    <property type="entry name" value="PKS_mFAS_DH"/>
</dbReference>
<feature type="active site" description="Proton donor; for dehydratase activity" evidence="8">
    <location>
        <position position="1227"/>
    </location>
</feature>
<dbReference type="InterPro" id="IPR011032">
    <property type="entry name" value="GroES-like_sf"/>
</dbReference>
<dbReference type="Pfam" id="PF08659">
    <property type="entry name" value="KR"/>
    <property type="match status" value="1"/>
</dbReference>
<dbReference type="CDD" id="cd00833">
    <property type="entry name" value="PKS"/>
    <property type="match status" value="1"/>
</dbReference>
<dbReference type="SMART" id="SM00825">
    <property type="entry name" value="PKS_KS"/>
    <property type="match status" value="1"/>
</dbReference>
<dbReference type="PROSITE" id="PS52004">
    <property type="entry name" value="KS3_2"/>
    <property type="match status" value="1"/>
</dbReference>
<evidence type="ECO:0000256" key="8">
    <source>
        <dbReference type="PROSITE-ProRule" id="PRU01363"/>
    </source>
</evidence>
<dbReference type="Pfam" id="PF21089">
    <property type="entry name" value="PKS_DH_N"/>
    <property type="match status" value="1"/>
</dbReference>
<dbReference type="SUPFAM" id="SSF51735">
    <property type="entry name" value="NAD(P)-binding Rossmann-fold domains"/>
    <property type="match status" value="2"/>
</dbReference>
<feature type="domain" description="PKS/mFAS DH" evidence="12">
    <location>
        <begin position="1005"/>
        <end position="1315"/>
    </location>
</feature>
<dbReference type="Gene3D" id="3.40.50.720">
    <property type="entry name" value="NAD(P)-binding Rossmann-like Domain"/>
    <property type="match status" value="2"/>
</dbReference>
<keyword evidence="6" id="KW-0511">Multifunctional enzyme</keyword>
<dbReference type="Proteomes" id="UP001239795">
    <property type="component" value="Unassembled WGS sequence"/>
</dbReference>
<dbReference type="InterPro" id="IPR014031">
    <property type="entry name" value="Ketoacyl_synth_C"/>
</dbReference>
<dbReference type="Gene3D" id="3.40.366.10">
    <property type="entry name" value="Malonyl-Coenzyme A Acyl Carrier Protein, domain 2"/>
    <property type="match status" value="1"/>
</dbReference>
<evidence type="ECO:0000256" key="1">
    <source>
        <dbReference type="ARBA" id="ARBA00022450"/>
    </source>
</evidence>
<dbReference type="SUPFAM" id="SSF53901">
    <property type="entry name" value="Thiolase-like"/>
    <property type="match status" value="1"/>
</dbReference>
<evidence type="ECO:0000256" key="3">
    <source>
        <dbReference type="ARBA" id="ARBA00022679"/>
    </source>
</evidence>
<keyword evidence="1" id="KW-0596">Phosphopantetheine</keyword>
<dbReference type="InterPro" id="IPR016039">
    <property type="entry name" value="Thiolase-like"/>
</dbReference>
<evidence type="ECO:0000256" key="9">
    <source>
        <dbReference type="SAM" id="MobiDB-lite"/>
    </source>
</evidence>
<evidence type="ECO:0000256" key="4">
    <source>
        <dbReference type="ARBA" id="ARBA00022857"/>
    </source>
</evidence>
<dbReference type="GO" id="GO:0004312">
    <property type="term" value="F:fatty acid synthase activity"/>
    <property type="evidence" value="ECO:0007669"/>
    <property type="project" value="TreeGrafter"/>
</dbReference>
<keyword evidence="3" id="KW-0808">Transferase</keyword>
<feature type="domain" description="Carrier" evidence="10">
    <location>
        <begin position="2370"/>
        <end position="2447"/>
    </location>
</feature>
<evidence type="ECO:0000313" key="13">
    <source>
        <dbReference type="EMBL" id="KAK1465109.1"/>
    </source>
</evidence>
<dbReference type="Pfam" id="PF00109">
    <property type="entry name" value="ketoacyl-synt"/>
    <property type="match status" value="1"/>
</dbReference>
<dbReference type="Pfam" id="PF14765">
    <property type="entry name" value="PS-DH"/>
    <property type="match status" value="1"/>
</dbReference>
<dbReference type="PANTHER" id="PTHR43775">
    <property type="entry name" value="FATTY ACID SYNTHASE"/>
    <property type="match status" value="1"/>
</dbReference>
<dbReference type="InterPro" id="IPR006162">
    <property type="entry name" value="Ppantetheine_attach_site"/>
</dbReference>
<dbReference type="Gene3D" id="3.40.47.10">
    <property type="match status" value="1"/>
</dbReference>
<evidence type="ECO:0000256" key="7">
    <source>
        <dbReference type="ARBA" id="ARBA00023315"/>
    </source>
</evidence>
<accession>A0AAI9UY48</accession>
<dbReference type="InterPro" id="IPR036736">
    <property type="entry name" value="ACP-like_sf"/>
</dbReference>
<dbReference type="PROSITE" id="PS50075">
    <property type="entry name" value="CARRIER"/>
    <property type="match status" value="1"/>
</dbReference>
<reference evidence="13 14" key="1">
    <citation type="submission" date="2016-10" db="EMBL/GenBank/DDBJ databases">
        <title>The genome sequence of Colletotrichum fioriniae PJ7.</title>
        <authorList>
            <person name="Baroncelli R."/>
        </authorList>
    </citation>
    <scope>NUCLEOTIDE SEQUENCE [LARGE SCALE GENOMIC DNA]</scope>
    <source>
        <strain evidence="13">Col 31</strain>
    </source>
</reference>
<dbReference type="InterPro" id="IPR050091">
    <property type="entry name" value="PKS_NRPS_Biosynth_Enz"/>
</dbReference>
<name>A0AAI9UY48_9PEZI</name>
<evidence type="ECO:0000256" key="6">
    <source>
        <dbReference type="ARBA" id="ARBA00023268"/>
    </source>
</evidence>
<evidence type="ECO:0000259" key="10">
    <source>
        <dbReference type="PROSITE" id="PS50075"/>
    </source>
</evidence>
<proteinExistence type="predicted"/>
<dbReference type="GO" id="GO:0006633">
    <property type="term" value="P:fatty acid biosynthetic process"/>
    <property type="evidence" value="ECO:0007669"/>
    <property type="project" value="TreeGrafter"/>
</dbReference>
<keyword evidence="14" id="KW-1185">Reference proteome</keyword>
<feature type="domain" description="Ketosynthase family 3 (KS3)" evidence="11">
    <location>
        <begin position="16"/>
        <end position="463"/>
    </location>
</feature>
<dbReference type="InterPro" id="IPR020843">
    <property type="entry name" value="ER"/>
</dbReference>
<dbReference type="SMART" id="SM00823">
    <property type="entry name" value="PKS_PP"/>
    <property type="match status" value="1"/>
</dbReference>
<comment type="caution">
    <text evidence="13">The sequence shown here is derived from an EMBL/GenBank/DDBJ whole genome shotgun (WGS) entry which is preliminary data.</text>
</comment>
<dbReference type="InterPro" id="IPR016035">
    <property type="entry name" value="Acyl_Trfase/lysoPLipase"/>
</dbReference>
<dbReference type="InterPro" id="IPR020841">
    <property type="entry name" value="PKS_Beta-ketoAc_synthase_dom"/>
</dbReference>
<dbReference type="InterPro" id="IPR016036">
    <property type="entry name" value="Malonyl_transacylase_ACP-bd"/>
</dbReference>
<dbReference type="InterPro" id="IPR020807">
    <property type="entry name" value="PKS_DH"/>
</dbReference>
<dbReference type="InterPro" id="IPR014030">
    <property type="entry name" value="Ketoacyl_synth_N"/>
</dbReference>
<dbReference type="InterPro" id="IPR056501">
    <property type="entry name" value="NAD-bd_HRPKS_sdrA"/>
</dbReference>
<dbReference type="SUPFAM" id="SSF50129">
    <property type="entry name" value="GroES-like"/>
    <property type="match status" value="1"/>
</dbReference>
<dbReference type="SUPFAM" id="SSF47336">
    <property type="entry name" value="ACP-like"/>
    <property type="match status" value="1"/>
</dbReference>
<dbReference type="Gene3D" id="3.90.180.10">
    <property type="entry name" value="Medium-chain alcohol dehydrogenases, catalytic domain"/>
    <property type="match status" value="1"/>
</dbReference>
<dbReference type="InterPro" id="IPR009081">
    <property type="entry name" value="PP-bd_ACP"/>
</dbReference>
<dbReference type="InterPro" id="IPR049552">
    <property type="entry name" value="PKS_DH_N"/>
</dbReference>
<dbReference type="SUPFAM" id="SSF52151">
    <property type="entry name" value="FabD/lysophospholipase-like"/>
    <property type="match status" value="1"/>
</dbReference>
<dbReference type="InterPro" id="IPR057326">
    <property type="entry name" value="KR_dom"/>
</dbReference>
<sequence length="2462" mass="265617">MAQNNVVGRVDGADALEPIAIIGMACRFPGSVSTPESFWELLNNARKGHGEVPEDRFNAEAWRHPSHERKGAIQPDSGFFLDEDPAVLDAPFFSITAKEAAGMDPMQRKLLEVAYEGFENGMHFSLETIEEKNTVADSRVLAGIPMEKLAGSDTSVYVGVMTNDYEMVSQTDIYNLPHNAASGTSRAMLANRISWFFDLHGASLALDTACSSSLYAFHLACQSLRTGESRQALVGGANMILHPNFISQLSAMHMLSPDGISHSFDARANGYARGEAITTIVVKRLKDALADGDTIRAVVRGTGVNQDGHTPGITMPSSDAQAALIRSTYAAAGLSYDDTGYFEAHGTGTPLGDPLELSAVGAVFGPSRRGTRTPLHVGSVKTNIGHTEGSAGLAGVVKAVLAVEKGYIPANAGFEILNPKLRLDEWGLALPLETMPWPVSGLRRASINSFGFGGANAHVILDDAHHYLESRNLVGNHQTAVSVDGGTSTSSESGDSGISDVRNHRDVGKQLGSVYGRPKVLALSAHDQAGIKRLSSAYAPFAAKSQHRDGSFVHEMAYTLAARRTKHPFRSFAVASTVDDLASGVSAAPATLKRSVKNGTLAFVFTGQGAQWATMGRELLDVLAFKESVLRSQGYLDALGCKWNAIELLCDEDGSRLDIPEFCQPICTVLQVALVDLLGHWGLTAKGTVGHSSADMCVQTAAAYAAGGISHASAIKIAYFRGLYVEEIQRRLGGRRGTMLAAGLTADEAQSVVEEFSSPEQIATVACINSPSSVTISGDEDAIGKLEAVLQQKGKFARKLRVKMAYHSAHMEVIADDFLASMGELELKDQFTAPMFSSVTEEVLASPSQLSAAYWVKNMVSPVLFKGAVEALLTHSTLGEGANAARRQRKVPVRWTGFVEIGPAGTLQGPLDQIMKAVNSKLSSDLTYTSMLKRKKNAMITSLEAAGLLWATGHNVDLLKVNEDPDHRSARSLANLPPYPWQHSKRFWHETPESLAVRKQKRPRRDLLGIGVPNQNPFEPRWRTPLRLEEQPWMGGHVITGTILYPAAGMLIMVLEAALEIAENDSNRTKKITGVELGQVSFERGLVVPNDDAVETHLSMRPDEMFPEKYHWTIFSIPSGGTWQKHSSGTVITIYEDTGSNIEDWQARAESFEDMKKRASRKLDVAAFYDQLKSIGMDYGPLFTNVVDATILPGEQTGLATVSIPDTKSTMPQGVEFPHHIHPATLDAIFHLIFIALFEGYPMDEASIPVTVETIFIATDQPSGAGSKYVGFSKARKTNSREAYGDIIISDESWSGPKIVMRNMVVRQVSSTDDKSQSSSSPFSQTPKRVGRLEWKEDVDALAGKVASQVLCAGGCQDRFTGLSNPDLAAYFELLTYKEADLRLLVLHAEENHELQSLATIFAPQEERGLRAADIKFAAPSQELARQLLSQLAARQYPLPNSSDLIYVPSTAALAEDSSDQLAEDLGMFDIVIGDSRQLLDGDGDIGLSHIKSLLHPGGRVALVGDKVSAADYLSGAGFAPVDIDFKNAIVSSTKVQKKLDISEINLIVRLSPSTAALRVQEVLKRKLESSGVAVKSCLLSEAATSGSEIFISLLEFDEPWTINLNAQDLDEFRSLVFGAKYLLWLTNGGIADRSEASLAFSPTTGLLRTIRTEVPQIVLPHLDLSMTSELGPEEQTNLALEVLSLSRKDLYKGKNNEMEFLESGGRLLIPRAVADLPSDHELALRSGQLKSVPGGLWAAGEPGDSTPLKFDVAGSGVWIADTTQSEPLNNEGIEIQTSHICINGSDLARSSGQFGTTMATEALGRVVRLGSEVPNLKIGDEVVVLVDESAFKTHIRQHFSLVQKIPDDVKSELAVSLPLSFMTAYHAIVEVGRLAAGETVLIHAVHDAVGLAALQIATQLGAAAVFITANNDETASELLTEYNIPQSHIIRAEDGDTVSTTAMKLTSGHGVDIVISAASGTSLYSATKTVASWGRFVRIGTDRARPQNISAAVFERNASISSVDVRQLPRERRARLLAMAFGFLRSGLVKERSLVTTVRAVKDLSDILSSATVEQGNIVIELGEKAVVPVLPRPPAPPQLDADASYLISGGLGALGLTIAKNMALHGARHLVLLSRSGVVNARQEDAIQDIRDLGCEVDTPKCDVTIHSEVEDAIRRCETSGRRLRGVIQCAMVLQDSILQNMTIEKWNTATRPKIVGTWNLHSTVPTDLDFFILLSSMSGIIGNSGQANYCAGNAYEDAIALHRRSLGLAATTLNVGLVTDASHFNATSTADDYLRKYGHWESARVTDDEMQAVIEAVLRQSARDLPEQLLVGITDDVKRDGRAAWPQDRKFEHRIARTGSSAASADPNGANAERLGDELSRAKTLKEAVVVVLSALKANLAAAMTASPDDIDEERPLYSFGVDSLKAVEVRNWIFKELRCDVSVFDILSPSPLAKLGPRIVARSALTPPEIASQALAEA</sequence>
<dbReference type="InterPro" id="IPR013149">
    <property type="entry name" value="ADH-like_C"/>
</dbReference>
<evidence type="ECO:0000256" key="2">
    <source>
        <dbReference type="ARBA" id="ARBA00022553"/>
    </source>
</evidence>
<dbReference type="GO" id="GO:0016491">
    <property type="term" value="F:oxidoreductase activity"/>
    <property type="evidence" value="ECO:0007669"/>
    <property type="project" value="UniProtKB-KW"/>
</dbReference>
<evidence type="ECO:0000259" key="12">
    <source>
        <dbReference type="PROSITE" id="PS52019"/>
    </source>
</evidence>
<feature type="region of interest" description="Disordered" evidence="9">
    <location>
        <begin position="1310"/>
        <end position="1329"/>
    </location>
</feature>
<dbReference type="Gene3D" id="3.10.129.110">
    <property type="entry name" value="Polyketide synthase dehydratase"/>
    <property type="match status" value="1"/>
</dbReference>